<evidence type="ECO:0000256" key="4">
    <source>
        <dbReference type="ARBA" id="ARBA00022679"/>
    </source>
</evidence>
<dbReference type="InterPro" id="IPR004839">
    <property type="entry name" value="Aminotransferase_I/II_large"/>
</dbReference>
<dbReference type="PANTHER" id="PTHR46383:SF1">
    <property type="entry name" value="ASPARTATE AMINOTRANSFERASE"/>
    <property type="match status" value="1"/>
</dbReference>
<sequence length="350" mass="38162">MTRLASRVSQLNGEGALAVYSRAKELERLGRSVIHLELGEPDFHPAAPIVDAVRAAVAAGRDRYCATRGLPALREAIAGYLKRTRRLDVAAEQVLVAPGCKMALSLAMMALIEPNDEVLYPDPGFPIYPSFTRGLGAKAVPFLLQETNQFQPDCEELAAKITPRTSMIIFNSPNNPTGTVFALRALEKIAELAKKHDLWVVSDEVYARILFGGEYQSIRALPGMAERTVIIDGFSKSFAMTGWRLGYAVAPVEVIDAMDLLVLNTFTCVAEFTQVAAIEALGDRTGAVDAMVEEYRKRRELFVSGLNKIPGFRCLPPQGAFYAWTNILETGLSAEQVQTILLEEGGVAGI</sequence>
<dbReference type="InterPro" id="IPR050596">
    <property type="entry name" value="AspAT/PAT-like"/>
</dbReference>
<comment type="similarity">
    <text evidence="2 6">Belongs to the class-I pyridoxal-phosphate-dependent aminotransferase family.</text>
</comment>
<dbReference type="Pfam" id="PF00155">
    <property type="entry name" value="Aminotran_1_2"/>
    <property type="match status" value="1"/>
</dbReference>
<evidence type="ECO:0000256" key="6">
    <source>
        <dbReference type="RuleBase" id="RU000481"/>
    </source>
</evidence>
<evidence type="ECO:0000313" key="8">
    <source>
        <dbReference type="EMBL" id="MBA0088839.1"/>
    </source>
</evidence>
<dbReference type="PANTHER" id="PTHR46383">
    <property type="entry name" value="ASPARTATE AMINOTRANSFERASE"/>
    <property type="match status" value="1"/>
</dbReference>
<organism evidence="8 9">
    <name type="scientific">Candidatus Acidiferrum panamense</name>
    <dbReference type="NCBI Taxonomy" id="2741543"/>
    <lineage>
        <taxon>Bacteria</taxon>
        <taxon>Pseudomonadati</taxon>
        <taxon>Acidobacteriota</taxon>
        <taxon>Terriglobia</taxon>
        <taxon>Candidatus Acidiferrales</taxon>
        <taxon>Candidatus Acidiferrum</taxon>
    </lineage>
</organism>
<dbReference type="EMBL" id="JACDQQ010002705">
    <property type="protein sequence ID" value="MBA0088839.1"/>
    <property type="molecule type" value="Genomic_DNA"/>
</dbReference>
<dbReference type="InterPro" id="IPR015421">
    <property type="entry name" value="PyrdxlP-dep_Trfase_major"/>
</dbReference>
<dbReference type="GO" id="GO:0006520">
    <property type="term" value="P:amino acid metabolic process"/>
    <property type="evidence" value="ECO:0007669"/>
    <property type="project" value="InterPro"/>
</dbReference>
<reference evidence="8" key="1">
    <citation type="submission" date="2020-06" db="EMBL/GenBank/DDBJ databases">
        <title>Legume-microbial interactions unlock mineral nutrients during tropical forest succession.</title>
        <authorList>
            <person name="Epihov D.Z."/>
        </authorList>
    </citation>
    <scope>NUCLEOTIDE SEQUENCE [LARGE SCALE GENOMIC DNA]</scope>
    <source>
        <strain evidence="8">Pan2503</strain>
    </source>
</reference>
<dbReference type="InterPro" id="IPR004838">
    <property type="entry name" value="NHTrfase_class1_PyrdxlP-BS"/>
</dbReference>
<dbReference type="Gene3D" id="3.90.1150.10">
    <property type="entry name" value="Aspartate Aminotransferase, domain 1"/>
    <property type="match status" value="1"/>
</dbReference>
<evidence type="ECO:0000256" key="1">
    <source>
        <dbReference type="ARBA" id="ARBA00001933"/>
    </source>
</evidence>
<evidence type="ECO:0000313" key="9">
    <source>
        <dbReference type="Proteomes" id="UP000567293"/>
    </source>
</evidence>
<evidence type="ECO:0000256" key="3">
    <source>
        <dbReference type="ARBA" id="ARBA00022576"/>
    </source>
</evidence>
<dbReference type="FunFam" id="3.40.640.10:FF:000033">
    <property type="entry name" value="Aspartate aminotransferase"/>
    <property type="match status" value="1"/>
</dbReference>
<evidence type="ECO:0000256" key="5">
    <source>
        <dbReference type="ARBA" id="ARBA00022898"/>
    </source>
</evidence>
<comment type="cofactor">
    <cofactor evidence="1 6">
        <name>pyridoxal 5'-phosphate</name>
        <dbReference type="ChEBI" id="CHEBI:597326"/>
    </cofactor>
</comment>
<comment type="caution">
    <text evidence="8">The sequence shown here is derived from an EMBL/GenBank/DDBJ whole genome shotgun (WGS) entry which is preliminary data.</text>
</comment>
<keyword evidence="3 6" id="KW-0032">Aminotransferase</keyword>
<proteinExistence type="inferred from homology"/>
<keyword evidence="9" id="KW-1185">Reference proteome</keyword>
<name>A0A7V8NWK7_9BACT</name>
<evidence type="ECO:0000256" key="2">
    <source>
        <dbReference type="ARBA" id="ARBA00007441"/>
    </source>
</evidence>
<dbReference type="InterPro" id="IPR015422">
    <property type="entry name" value="PyrdxlP-dep_Trfase_small"/>
</dbReference>
<feature type="domain" description="Aminotransferase class I/classII large" evidence="7">
    <location>
        <begin position="33"/>
        <end position="348"/>
    </location>
</feature>
<keyword evidence="5" id="KW-0663">Pyridoxal phosphate</keyword>
<dbReference type="AlphaFoldDB" id="A0A7V8NWK7"/>
<dbReference type="InterPro" id="IPR015424">
    <property type="entry name" value="PyrdxlP-dep_Trfase"/>
</dbReference>
<dbReference type="CDD" id="cd00609">
    <property type="entry name" value="AAT_like"/>
    <property type="match status" value="1"/>
</dbReference>
<accession>A0A7V8NWK7</accession>
<dbReference type="SUPFAM" id="SSF53383">
    <property type="entry name" value="PLP-dependent transferases"/>
    <property type="match status" value="1"/>
</dbReference>
<evidence type="ECO:0000259" key="7">
    <source>
        <dbReference type="Pfam" id="PF00155"/>
    </source>
</evidence>
<protein>
    <recommendedName>
        <fullName evidence="6">Aminotransferase</fullName>
        <ecNumber evidence="6">2.6.1.-</ecNumber>
    </recommendedName>
</protein>
<dbReference type="GO" id="GO:0030170">
    <property type="term" value="F:pyridoxal phosphate binding"/>
    <property type="evidence" value="ECO:0007669"/>
    <property type="project" value="InterPro"/>
</dbReference>
<dbReference type="GO" id="GO:0008483">
    <property type="term" value="F:transaminase activity"/>
    <property type="evidence" value="ECO:0007669"/>
    <property type="project" value="UniProtKB-KW"/>
</dbReference>
<keyword evidence="4 6" id="KW-0808">Transferase</keyword>
<dbReference type="Proteomes" id="UP000567293">
    <property type="component" value="Unassembled WGS sequence"/>
</dbReference>
<feature type="non-terminal residue" evidence="8">
    <location>
        <position position="350"/>
    </location>
</feature>
<dbReference type="Gene3D" id="3.40.640.10">
    <property type="entry name" value="Type I PLP-dependent aspartate aminotransferase-like (Major domain)"/>
    <property type="match status" value="1"/>
</dbReference>
<gene>
    <name evidence="8" type="ORF">HRJ53_27950</name>
</gene>
<dbReference type="PROSITE" id="PS00105">
    <property type="entry name" value="AA_TRANSFER_CLASS_1"/>
    <property type="match status" value="1"/>
</dbReference>
<dbReference type="EC" id="2.6.1.-" evidence="6"/>